<evidence type="ECO:0000256" key="2">
    <source>
        <dbReference type="SAM" id="Phobius"/>
    </source>
</evidence>
<feature type="compositionally biased region" description="Basic and acidic residues" evidence="1">
    <location>
        <begin position="13"/>
        <end position="23"/>
    </location>
</feature>
<feature type="region of interest" description="Disordered" evidence="1">
    <location>
        <begin position="1"/>
        <end position="23"/>
    </location>
</feature>
<accession>A0A164MTZ9</accession>
<dbReference type="Proteomes" id="UP000076722">
    <property type="component" value="Unassembled WGS sequence"/>
</dbReference>
<dbReference type="AlphaFoldDB" id="A0A164MTZ9"/>
<evidence type="ECO:0000313" key="4">
    <source>
        <dbReference type="Proteomes" id="UP000076722"/>
    </source>
</evidence>
<name>A0A164MTZ9_9AGAM</name>
<reference evidence="3 4" key="1">
    <citation type="journal article" date="2016" name="Mol. Biol. Evol.">
        <title>Comparative Genomics of Early-Diverging Mushroom-Forming Fungi Provides Insights into the Origins of Lignocellulose Decay Capabilities.</title>
        <authorList>
            <person name="Nagy L.G."/>
            <person name="Riley R."/>
            <person name="Tritt A."/>
            <person name="Adam C."/>
            <person name="Daum C."/>
            <person name="Floudas D."/>
            <person name="Sun H."/>
            <person name="Yadav J.S."/>
            <person name="Pangilinan J."/>
            <person name="Larsson K.H."/>
            <person name="Matsuura K."/>
            <person name="Barry K."/>
            <person name="Labutti K."/>
            <person name="Kuo R."/>
            <person name="Ohm R.A."/>
            <person name="Bhattacharya S.S."/>
            <person name="Shirouzu T."/>
            <person name="Yoshinaga Y."/>
            <person name="Martin F.M."/>
            <person name="Grigoriev I.V."/>
            <person name="Hibbett D.S."/>
        </authorList>
    </citation>
    <scope>NUCLEOTIDE SEQUENCE [LARGE SCALE GENOMIC DNA]</scope>
    <source>
        <strain evidence="3 4">HHB9708</strain>
    </source>
</reference>
<evidence type="ECO:0000256" key="1">
    <source>
        <dbReference type="SAM" id="MobiDB-lite"/>
    </source>
</evidence>
<evidence type="ECO:0000313" key="3">
    <source>
        <dbReference type="EMBL" id="KZS87033.1"/>
    </source>
</evidence>
<keyword evidence="2" id="KW-0472">Membrane</keyword>
<keyword evidence="2" id="KW-0812">Transmembrane</keyword>
<feature type="transmembrane region" description="Helical" evidence="2">
    <location>
        <begin position="195"/>
        <end position="214"/>
    </location>
</feature>
<proteinExistence type="predicted"/>
<feature type="region of interest" description="Disordered" evidence="1">
    <location>
        <begin position="44"/>
        <end position="67"/>
    </location>
</feature>
<feature type="compositionally biased region" description="Polar residues" evidence="1">
    <location>
        <begin position="1"/>
        <end position="10"/>
    </location>
</feature>
<protein>
    <submittedName>
        <fullName evidence="3">Uncharacterized protein</fullName>
    </submittedName>
</protein>
<keyword evidence="2" id="KW-1133">Transmembrane helix</keyword>
<organism evidence="3 4">
    <name type="scientific">Sistotremastrum niveocremeum HHB9708</name>
    <dbReference type="NCBI Taxonomy" id="1314777"/>
    <lineage>
        <taxon>Eukaryota</taxon>
        <taxon>Fungi</taxon>
        <taxon>Dikarya</taxon>
        <taxon>Basidiomycota</taxon>
        <taxon>Agaricomycotina</taxon>
        <taxon>Agaricomycetes</taxon>
        <taxon>Sistotremastrales</taxon>
        <taxon>Sistotremastraceae</taxon>
        <taxon>Sertulicium</taxon>
        <taxon>Sertulicium niveocremeum</taxon>
    </lineage>
</organism>
<gene>
    <name evidence="3" type="ORF">SISNIDRAFT_471312</name>
</gene>
<sequence>MSAKTSASKNRSIKREHLDGVGCDAKVESQHELDTRSTQILTSSVKYPKVEDDAKEGKWNGDNSDEEQVTLPLGAVDPSSDKDDAEWTSLNAKHQNPDPIHRKRGLIDLRTVRAIPIVCMPFHPGHVHILKNQKTLTMHESAQSTRVHDRNWVQNPLRRVRFTGFMAVSRVASNDGILIDAQILCSRSRYTPKTATSMFVLIAPIIAFVLHPPITPIANLMHQIERSMGWQRNVASVSGYTFVDNLSKSLRLAIIAMAFVSNRSPSQSKTHCSQCQQVNTDSSQLFPHDLNSDDAQKGVDGEVKNQREQDIRVQGRRDSISYINVILEASLPSFLIPDVLFLGFRTHNRLKVRIVCQDHVASRSYADRSSAWRTADYEGDQAYLDCRMTPQKPKKDSGGKGIKCAYSSVTVASPVPVMSFSSLGFSTRDQGEIAQKRTDKEVEIEQGDRVRRS</sequence>
<feature type="region of interest" description="Disordered" evidence="1">
    <location>
        <begin position="430"/>
        <end position="453"/>
    </location>
</feature>
<feature type="compositionally biased region" description="Basic and acidic residues" evidence="1">
    <location>
        <begin position="48"/>
        <end position="59"/>
    </location>
</feature>
<dbReference type="EMBL" id="KV419459">
    <property type="protein sequence ID" value="KZS87033.1"/>
    <property type="molecule type" value="Genomic_DNA"/>
</dbReference>
<keyword evidence="4" id="KW-1185">Reference proteome</keyword>